<name>A0A9X2HHM2_9MICC</name>
<accession>A0A9X2HHM2</accession>
<proteinExistence type="predicted"/>
<keyword evidence="1" id="KW-0812">Transmembrane</keyword>
<protein>
    <submittedName>
        <fullName evidence="2">Uncharacterized protein</fullName>
    </submittedName>
</protein>
<organism evidence="2 3">
    <name type="scientific">Rothia santali</name>
    <dbReference type="NCBI Taxonomy" id="2949643"/>
    <lineage>
        <taxon>Bacteria</taxon>
        <taxon>Bacillati</taxon>
        <taxon>Actinomycetota</taxon>
        <taxon>Actinomycetes</taxon>
        <taxon>Micrococcales</taxon>
        <taxon>Micrococcaceae</taxon>
        <taxon>Rothia</taxon>
    </lineage>
</organism>
<evidence type="ECO:0000313" key="3">
    <source>
        <dbReference type="Proteomes" id="UP001139502"/>
    </source>
</evidence>
<reference evidence="2" key="1">
    <citation type="submission" date="2022-06" db="EMBL/GenBank/DDBJ databases">
        <title>Rothia sp. isolated from sandalwood seedling.</title>
        <authorList>
            <person name="Tuikhar N."/>
            <person name="Kirdat K."/>
            <person name="Thorat V."/>
            <person name="Swetha P."/>
            <person name="Padma S."/>
            <person name="Sundararaj R."/>
            <person name="Yadav A."/>
        </authorList>
    </citation>
    <scope>NUCLEOTIDE SEQUENCE</scope>
    <source>
        <strain evidence="2">AR01</strain>
    </source>
</reference>
<sequence length="64" mass="7563">MEYLAVLIPSIGIGVIFYFVMRWIFRADGAERRARANAEEDASNWYEKIKSRHDDREHFGKSNQ</sequence>
<dbReference type="RefSeq" id="WP_254167778.1">
    <property type="nucleotide sequence ID" value="NZ_JANAFB010000034.1"/>
</dbReference>
<keyword evidence="3" id="KW-1185">Reference proteome</keyword>
<comment type="caution">
    <text evidence="2">The sequence shown here is derived from an EMBL/GenBank/DDBJ whole genome shotgun (WGS) entry which is preliminary data.</text>
</comment>
<dbReference type="Proteomes" id="UP001139502">
    <property type="component" value="Unassembled WGS sequence"/>
</dbReference>
<dbReference type="AlphaFoldDB" id="A0A9X2HHM2"/>
<gene>
    <name evidence="2" type="ORF">NBM05_12105</name>
</gene>
<evidence type="ECO:0000256" key="1">
    <source>
        <dbReference type="SAM" id="Phobius"/>
    </source>
</evidence>
<evidence type="ECO:0000313" key="2">
    <source>
        <dbReference type="EMBL" id="MCP3426722.1"/>
    </source>
</evidence>
<dbReference type="EMBL" id="JANAFB010000034">
    <property type="protein sequence ID" value="MCP3426722.1"/>
    <property type="molecule type" value="Genomic_DNA"/>
</dbReference>
<feature type="transmembrane region" description="Helical" evidence="1">
    <location>
        <begin position="6"/>
        <end position="25"/>
    </location>
</feature>
<keyword evidence="1" id="KW-0472">Membrane</keyword>
<keyword evidence="1" id="KW-1133">Transmembrane helix</keyword>